<dbReference type="AlphaFoldDB" id="A0A0F4Q6V4"/>
<organism evidence="1 2">
    <name type="scientific">Pseudoalteromonas ruthenica</name>
    <dbReference type="NCBI Taxonomy" id="151081"/>
    <lineage>
        <taxon>Bacteria</taxon>
        <taxon>Pseudomonadati</taxon>
        <taxon>Pseudomonadota</taxon>
        <taxon>Gammaproteobacteria</taxon>
        <taxon>Alteromonadales</taxon>
        <taxon>Pseudoalteromonadaceae</taxon>
        <taxon>Pseudoalteromonas</taxon>
    </lineage>
</organism>
<protein>
    <recommendedName>
        <fullName evidence="3">Lipoprotein</fullName>
    </recommendedName>
</protein>
<accession>A0A0F4Q6V4</accession>
<sequence>MIKNTALFICISISSVACTNVDKKAIGPKFGSENKTDGYFLEKLALDKPEQFKELLNKKWFYSYEVTSESNNTLEINSCKKLSEALEIGYSSSNYREQKALIATNKICTTWSHMGELKPSKKSFIGALKHSLDLPNKMPPELSLVISNDDKRRLDNASSWEEMGQIKNIEQVNDEQAVYYDKDGGIQRLTIMAYGDYNEDGVEDVVLHMANTVERGSYSSSYSYVITRLTADSKYSIIKKL</sequence>
<dbReference type="EMBL" id="JXXZ01000001">
    <property type="protein sequence ID" value="KJZ02297.1"/>
    <property type="molecule type" value="Genomic_DNA"/>
</dbReference>
<dbReference type="OrthoDB" id="6313374at2"/>
<proteinExistence type="predicted"/>
<comment type="caution">
    <text evidence="1">The sequence shown here is derived from an EMBL/GenBank/DDBJ whole genome shotgun (WGS) entry which is preliminary data.</text>
</comment>
<gene>
    <name evidence="1" type="ORF">TW72_01135</name>
</gene>
<dbReference type="PROSITE" id="PS51257">
    <property type="entry name" value="PROKAR_LIPOPROTEIN"/>
    <property type="match status" value="1"/>
</dbReference>
<evidence type="ECO:0000313" key="2">
    <source>
        <dbReference type="Proteomes" id="UP000033664"/>
    </source>
</evidence>
<dbReference type="PATRIC" id="fig|151081.8.peg.1406"/>
<reference evidence="1 2" key="1">
    <citation type="journal article" date="2015" name="BMC Genomics">
        <title>Genome mining reveals unlocked bioactive potential of marine Gram-negative bacteria.</title>
        <authorList>
            <person name="Machado H."/>
            <person name="Sonnenschein E.C."/>
            <person name="Melchiorsen J."/>
            <person name="Gram L."/>
        </authorList>
    </citation>
    <scope>NUCLEOTIDE SEQUENCE [LARGE SCALE GENOMIC DNA]</scope>
    <source>
        <strain evidence="1 2">S3137</strain>
    </source>
</reference>
<name>A0A0F4Q6V4_9GAMM</name>
<dbReference type="RefSeq" id="WP_045979022.1">
    <property type="nucleotide sequence ID" value="NZ_JXXY01000005.1"/>
</dbReference>
<evidence type="ECO:0000313" key="1">
    <source>
        <dbReference type="EMBL" id="KJZ02297.1"/>
    </source>
</evidence>
<evidence type="ECO:0008006" key="3">
    <source>
        <dbReference type="Google" id="ProtNLM"/>
    </source>
</evidence>
<keyword evidence="2" id="KW-1185">Reference proteome</keyword>
<dbReference type="Proteomes" id="UP000033664">
    <property type="component" value="Unassembled WGS sequence"/>
</dbReference>
<dbReference type="GeneID" id="58227089"/>